<feature type="binding site" evidence="9">
    <location>
        <position position="178"/>
    </location>
    <ligand>
        <name>Zn(2+)</name>
        <dbReference type="ChEBI" id="CHEBI:29105"/>
        <label>1</label>
    </ligand>
</feature>
<dbReference type="InterPro" id="IPR019787">
    <property type="entry name" value="Znf_PHD-finger"/>
</dbReference>
<comment type="domain">
    <text evidence="11">The PHD-type zinc finger mediates the binding to H3K4me3.</text>
</comment>
<dbReference type="GO" id="GO:0008270">
    <property type="term" value="F:zinc ion binding"/>
    <property type="evidence" value="ECO:0007669"/>
    <property type="project" value="UniProtKB-KW"/>
</dbReference>
<gene>
    <name evidence="14" type="ORF">BSTOLATCC_MIC21013</name>
</gene>
<dbReference type="PANTHER" id="PTHR10333:SF42">
    <property type="entry name" value="INHIBITOR OF GROWTH PROTEIN 5"/>
    <property type="match status" value="1"/>
</dbReference>
<evidence type="ECO:0000256" key="2">
    <source>
        <dbReference type="ARBA" id="ARBA00010210"/>
    </source>
</evidence>
<protein>
    <recommendedName>
        <fullName evidence="11">Inhibitor of growth protein</fullName>
    </recommendedName>
</protein>
<comment type="caution">
    <text evidence="14">The sequence shown here is derived from an EMBL/GenBank/DDBJ whole genome shotgun (WGS) entry which is preliminary data.</text>
</comment>
<feature type="domain" description="PHD-type" evidence="13">
    <location>
        <begin position="148"/>
        <end position="197"/>
    </location>
</feature>
<dbReference type="Pfam" id="PF12998">
    <property type="entry name" value="ING"/>
    <property type="match status" value="1"/>
</dbReference>
<comment type="similarity">
    <text evidence="2 11">Belongs to the ING family.</text>
</comment>
<evidence type="ECO:0000259" key="13">
    <source>
        <dbReference type="PROSITE" id="PS50016"/>
    </source>
</evidence>
<feature type="binding site" evidence="9">
    <location>
        <position position="194"/>
    </location>
    <ligand>
        <name>Zn(2+)</name>
        <dbReference type="ChEBI" id="CHEBI:29105"/>
        <label>2</label>
    </ligand>
</feature>
<comment type="subcellular location">
    <subcellularLocation>
        <location evidence="1 11">Nucleus</location>
    </subcellularLocation>
</comment>
<feature type="site" description="Histone H3K4me3 binding" evidence="8">
    <location>
        <position position="173"/>
    </location>
</feature>
<evidence type="ECO:0000256" key="8">
    <source>
        <dbReference type="PIRSR" id="PIRSR628651-50"/>
    </source>
</evidence>
<dbReference type="Pfam" id="PF23011">
    <property type="entry name" value="PHD-1st_NSD"/>
    <property type="match status" value="1"/>
</dbReference>
<name>A0AAU9IYH0_9CILI</name>
<feature type="site" description="Histone H3K4me3 binding" evidence="8">
    <location>
        <position position="161"/>
    </location>
</feature>
<dbReference type="SMART" id="SM00249">
    <property type="entry name" value="PHD"/>
    <property type="match status" value="1"/>
</dbReference>
<feature type="binding site" evidence="9">
    <location>
        <position position="153"/>
    </location>
    <ligand>
        <name>Zn(2+)</name>
        <dbReference type="ChEBI" id="CHEBI:29105"/>
        <label>1</label>
    </ligand>
</feature>
<dbReference type="InterPro" id="IPR011011">
    <property type="entry name" value="Znf_FYVE_PHD"/>
</dbReference>
<evidence type="ECO:0000256" key="11">
    <source>
        <dbReference type="RuleBase" id="RU361213"/>
    </source>
</evidence>
<evidence type="ECO:0000256" key="6">
    <source>
        <dbReference type="ARBA" id="ARBA00022853"/>
    </source>
</evidence>
<feature type="site" description="Histone H3K4me3 binding" evidence="8">
    <location>
        <position position="165"/>
    </location>
</feature>
<feature type="binding site" evidence="9">
    <location>
        <position position="151"/>
    </location>
    <ligand>
        <name>Zn(2+)</name>
        <dbReference type="ChEBI" id="CHEBI:29105"/>
        <label>1</label>
    </ligand>
</feature>
<keyword evidence="12" id="KW-0175">Coiled coil</keyword>
<comment type="subunit">
    <text evidence="11">Component of an histone acetyltransferase complex. Interacts with H3K4me3 and to a lesser extent with H3K4me2.</text>
</comment>
<dbReference type="EMBL" id="CAJZBQ010000020">
    <property type="protein sequence ID" value="CAG9318540.1"/>
    <property type="molecule type" value="Genomic_DNA"/>
</dbReference>
<dbReference type="SUPFAM" id="SSF57903">
    <property type="entry name" value="FYVE/PHD zinc finger"/>
    <property type="match status" value="1"/>
</dbReference>
<feature type="binding site" evidence="9">
    <location>
        <position position="164"/>
    </location>
    <ligand>
        <name>Zn(2+)</name>
        <dbReference type="ChEBI" id="CHEBI:29105"/>
        <label>2</label>
    </ligand>
</feature>
<dbReference type="GO" id="GO:0005634">
    <property type="term" value="C:nucleus"/>
    <property type="evidence" value="ECO:0007669"/>
    <property type="project" value="UniProtKB-SubCell"/>
</dbReference>
<comment type="function">
    <text evidence="11">Component of an histone acetyltransferase complex.</text>
</comment>
<feature type="binding site" evidence="9">
    <location>
        <position position="169"/>
    </location>
    <ligand>
        <name>Zn(2+)</name>
        <dbReference type="ChEBI" id="CHEBI:29105"/>
        <label>2</label>
    </ligand>
</feature>
<evidence type="ECO:0000256" key="3">
    <source>
        <dbReference type="ARBA" id="ARBA00022723"/>
    </source>
</evidence>
<keyword evidence="5 9" id="KW-0862">Zinc</keyword>
<feature type="coiled-coil region" evidence="12">
    <location>
        <begin position="60"/>
        <end position="87"/>
    </location>
</feature>
<organism evidence="14 15">
    <name type="scientific">Blepharisma stoltei</name>
    <dbReference type="NCBI Taxonomy" id="1481888"/>
    <lineage>
        <taxon>Eukaryota</taxon>
        <taxon>Sar</taxon>
        <taxon>Alveolata</taxon>
        <taxon>Ciliophora</taxon>
        <taxon>Postciliodesmatophora</taxon>
        <taxon>Heterotrichea</taxon>
        <taxon>Heterotrichida</taxon>
        <taxon>Blepharismidae</taxon>
        <taxon>Blepharisma</taxon>
    </lineage>
</organism>
<dbReference type="SMART" id="SM01408">
    <property type="entry name" value="ING"/>
    <property type="match status" value="1"/>
</dbReference>
<dbReference type="CDD" id="cd16857">
    <property type="entry name" value="ING_ING1_2"/>
    <property type="match status" value="1"/>
</dbReference>
<keyword evidence="4 10" id="KW-0863">Zinc-finger</keyword>
<dbReference type="PROSITE" id="PS50016">
    <property type="entry name" value="ZF_PHD_2"/>
    <property type="match status" value="1"/>
</dbReference>
<dbReference type="GO" id="GO:0006355">
    <property type="term" value="P:regulation of DNA-templated transcription"/>
    <property type="evidence" value="ECO:0007669"/>
    <property type="project" value="TreeGrafter"/>
</dbReference>
<evidence type="ECO:0000256" key="12">
    <source>
        <dbReference type="SAM" id="Coils"/>
    </source>
</evidence>
<dbReference type="InterPro" id="IPR013083">
    <property type="entry name" value="Znf_RING/FYVE/PHD"/>
</dbReference>
<evidence type="ECO:0000256" key="9">
    <source>
        <dbReference type="PIRSR" id="PIRSR628651-51"/>
    </source>
</evidence>
<accession>A0AAU9IYH0</accession>
<dbReference type="PANTHER" id="PTHR10333">
    <property type="entry name" value="INHIBITOR OF GROWTH PROTEIN"/>
    <property type="match status" value="1"/>
</dbReference>
<keyword evidence="3 9" id="KW-0479">Metal-binding</keyword>
<dbReference type="Gene3D" id="3.30.40.10">
    <property type="entry name" value="Zinc/RING finger domain, C3HC4 (zinc finger)"/>
    <property type="match status" value="1"/>
</dbReference>
<evidence type="ECO:0000256" key="1">
    <source>
        <dbReference type="ARBA" id="ARBA00004123"/>
    </source>
</evidence>
<dbReference type="InterPro" id="IPR001965">
    <property type="entry name" value="Znf_PHD"/>
</dbReference>
<dbReference type="GO" id="GO:0006325">
    <property type="term" value="P:chromatin organization"/>
    <property type="evidence" value="ECO:0007669"/>
    <property type="project" value="UniProtKB-KW"/>
</dbReference>
<feature type="site" description="Histone H3K4me3 binding" evidence="8">
    <location>
        <position position="150"/>
    </location>
</feature>
<dbReference type="InterPro" id="IPR059153">
    <property type="entry name" value="NSD_PHD-1st"/>
</dbReference>
<proteinExistence type="inferred from homology"/>
<dbReference type="InterPro" id="IPR019786">
    <property type="entry name" value="Zinc_finger_PHD-type_CS"/>
</dbReference>
<keyword evidence="6 11" id="KW-0156">Chromatin regulator</keyword>
<evidence type="ECO:0000256" key="7">
    <source>
        <dbReference type="ARBA" id="ARBA00023242"/>
    </source>
</evidence>
<dbReference type="PROSITE" id="PS01359">
    <property type="entry name" value="ZF_PHD_1"/>
    <property type="match status" value="1"/>
</dbReference>
<evidence type="ECO:0000256" key="4">
    <source>
        <dbReference type="ARBA" id="ARBA00022771"/>
    </source>
</evidence>
<evidence type="ECO:0000313" key="14">
    <source>
        <dbReference type="EMBL" id="CAG9318540.1"/>
    </source>
</evidence>
<sequence>MSYLEEVLSSINYFPIELARSLDLIRQLDYKAEELTKELQYLTTDYFNTLTKDGKTMLENTNLLQKIRQKQEEVSNLSDEKIAISKQILDMADTESRRLEKDLLTYSSDVKSEEGSPLKRQKSEKDSTVADEEFSVYLDEEFQSNIRHNYCYCNKPCYGEMVACDGGNCKYEWFHFQCAGLTAKPNGQWYCNECKPKSS</sequence>
<feature type="binding site" evidence="9">
    <location>
        <position position="175"/>
    </location>
    <ligand>
        <name>Zn(2+)</name>
        <dbReference type="ChEBI" id="CHEBI:29105"/>
        <label>1</label>
    </ligand>
</feature>
<dbReference type="Proteomes" id="UP001162131">
    <property type="component" value="Unassembled WGS sequence"/>
</dbReference>
<dbReference type="AlphaFoldDB" id="A0AAU9IYH0"/>
<keyword evidence="7 11" id="KW-0539">Nucleus</keyword>
<dbReference type="InterPro" id="IPR024610">
    <property type="entry name" value="ING_N_histone-binding"/>
</dbReference>
<evidence type="ECO:0000313" key="15">
    <source>
        <dbReference type="Proteomes" id="UP001162131"/>
    </source>
</evidence>
<dbReference type="Gene3D" id="6.10.140.1740">
    <property type="match status" value="1"/>
</dbReference>
<dbReference type="InterPro" id="IPR028651">
    <property type="entry name" value="ING_fam"/>
</dbReference>
<reference evidence="14" key="1">
    <citation type="submission" date="2021-09" db="EMBL/GenBank/DDBJ databases">
        <authorList>
            <consortium name="AG Swart"/>
            <person name="Singh M."/>
            <person name="Singh A."/>
            <person name="Seah K."/>
            <person name="Emmerich C."/>
        </authorList>
    </citation>
    <scope>NUCLEOTIDE SEQUENCE</scope>
    <source>
        <strain evidence="14">ATCC30299</strain>
    </source>
</reference>
<evidence type="ECO:0000256" key="5">
    <source>
        <dbReference type="ARBA" id="ARBA00022833"/>
    </source>
</evidence>
<evidence type="ECO:0000256" key="10">
    <source>
        <dbReference type="PROSITE-ProRule" id="PRU00146"/>
    </source>
</evidence>
<dbReference type="CDD" id="cd15505">
    <property type="entry name" value="PHD_ING"/>
    <property type="match status" value="1"/>
</dbReference>
<feature type="binding site" evidence="9">
    <location>
        <position position="191"/>
    </location>
    <ligand>
        <name>Zn(2+)</name>
        <dbReference type="ChEBI" id="CHEBI:29105"/>
        <label>2</label>
    </ligand>
</feature>
<keyword evidence="15" id="KW-1185">Reference proteome</keyword>